<gene>
    <name evidence="3" type="ORF">TTHERM_00578970</name>
</gene>
<keyword evidence="2" id="KW-0812">Transmembrane</keyword>
<dbReference type="PANTHER" id="PTHR31398">
    <property type="entry name" value="MEIOTIC NUCLEAR DIVISION PROTEIN 1 HOMOLOG"/>
    <property type="match status" value="1"/>
</dbReference>
<dbReference type="GO" id="GO:0005634">
    <property type="term" value="C:nucleus"/>
    <property type="evidence" value="ECO:0007669"/>
    <property type="project" value="TreeGrafter"/>
</dbReference>
<proteinExistence type="predicted"/>
<feature type="transmembrane region" description="Helical" evidence="2">
    <location>
        <begin position="29"/>
        <end position="49"/>
    </location>
</feature>
<evidence type="ECO:0000256" key="2">
    <source>
        <dbReference type="SAM" id="Phobius"/>
    </source>
</evidence>
<name>I7M383_TETTS</name>
<dbReference type="GeneID" id="7833784"/>
<dbReference type="InParanoid" id="I7M383"/>
<sequence length="765" mass="89105">MLSTLEKIDIFGVGINIMFNQQSKHRTRFGGFITIIIVTLLSLLFLSSIKQMIYKTNPQVIYEQQLVSNPSRYDLQTDNFSFMVSLLDQNFNPIYDESIYRIEASFLYKEPSINPDGSEGPSAFKNQVIQMELCTEKHFQVENARDYFLNLPYQQMHCFKNIDDLYLVGQFEMDIFSVINISVIACDENDPENKVQCLEKTKRDQILSLSSLQVYYTTQIVQVSNHQQPFSSIGTSYFWETNIDFLQNISLLFIKTYIEDNQGLILDDIKLQNSLLFSSERMMMSSKKDFSIYKIGIYLEKNKEQKYSRKYLKISEAFSQVGGIFNVLFMIGCIIAQPYSQMQLNRKLFNSTFLINKDFFGNSGSNIQIGGSDKSPPIKKGEQDSSKQSQFLFNQKKPSQILTKKQSQVTANQNQDLQTKKSSFIETKQEKDSKQQQNQTNDNNFLGIIKTQFNDLKISTKEYFLFYFNCFKWYKSQTLEMIQYGSQQVLNYIDICFLINKSIELEKFKRVMLNEQQIKLFDFIPKPSIDYQLLQQMHSRDQTKMAKKTQLQLNSKNKVNSQEDQFTINNLENKINKNKMQFNILSVQNKSFIDKAKEAQLAFNHIYRNKENQSKIDLKLIQMLDDKLVQLLDVNGFDESTVGAGTKLQLNNQFSKSKFRNLITNSNNLKIDLFSEQSLILNNPPQEPQNRQSNENKDENQQDRQSYIVLDNMEVLSLNQDGTSSKYETSEINLKGIHKFQREQTKFLISQLPTTKCNLRSSTVL</sequence>
<feature type="transmembrane region" description="Helical" evidence="2">
    <location>
        <begin position="317"/>
        <end position="339"/>
    </location>
</feature>
<dbReference type="GO" id="GO:0007131">
    <property type="term" value="P:reciprocal meiotic recombination"/>
    <property type="evidence" value="ECO:0007669"/>
    <property type="project" value="TreeGrafter"/>
</dbReference>
<dbReference type="KEGG" id="tet:TTHERM_00578970"/>
<reference evidence="4" key="1">
    <citation type="journal article" date="2006" name="PLoS Biol.">
        <title>Macronuclear genome sequence of the ciliate Tetrahymena thermophila, a model eukaryote.</title>
        <authorList>
            <person name="Eisen J.A."/>
            <person name="Coyne R.S."/>
            <person name="Wu M."/>
            <person name="Wu D."/>
            <person name="Thiagarajan M."/>
            <person name="Wortman J.R."/>
            <person name="Badger J.H."/>
            <person name="Ren Q."/>
            <person name="Amedeo P."/>
            <person name="Jones K.M."/>
            <person name="Tallon L.J."/>
            <person name="Delcher A.L."/>
            <person name="Salzberg S.L."/>
            <person name="Silva J.C."/>
            <person name="Haas B.J."/>
            <person name="Majoros W.H."/>
            <person name="Farzad M."/>
            <person name="Carlton J.M."/>
            <person name="Smith R.K. Jr."/>
            <person name="Garg J."/>
            <person name="Pearlman R.E."/>
            <person name="Karrer K.M."/>
            <person name="Sun L."/>
            <person name="Manning G."/>
            <person name="Elde N.C."/>
            <person name="Turkewitz A.P."/>
            <person name="Asai D.J."/>
            <person name="Wilkes D.E."/>
            <person name="Wang Y."/>
            <person name="Cai H."/>
            <person name="Collins K."/>
            <person name="Stewart B.A."/>
            <person name="Lee S.R."/>
            <person name="Wilamowska K."/>
            <person name="Weinberg Z."/>
            <person name="Ruzzo W.L."/>
            <person name="Wloga D."/>
            <person name="Gaertig J."/>
            <person name="Frankel J."/>
            <person name="Tsao C.-C."/>
            <person name="Gorovsky M.A."/>
            <person name="Keeling P.J."/>
            <person name="Waller R.F."/>
            <person name="Patron N.J."/>
            <person name="Cherry J.M."/>
            <person name="Stover N.A."/>
            <person name="Krieger C.J."/>
            <person name="del Toro C."/>
            <person name="Ryder H.F."/>
            <person name="Williamson S.C."/>
            <person name="Barbeau R.A."/>
            <person name="Hamilton E.P."/>
            <person name="Orias E."/>
        </authorList>
    </citation>
    <scope>NUCLEOTIDE SEQUENCE [LARGE SCALE GENOMIC DNA]</scope>
    <source>
        <strain evidence="4">SB210</strain>
    </source>
</reference>
<evidence type="ECO:0000313" key="4">
    <source>
        <dbReference type="Proteomes" id="UP000009168"/>
    </source>
</evidence>
<evidence type="ECO:0000313" key="3">
    <source>
        <dbReference type="EMBL" id="EAS02653.2"/>
    </source>
</evidence>
<protein>
    <submittedName>
        <fullName evidence="3">Ubiquitin-conjugating enzyme family protein</fullName>
    </submittedName>
</protein>
<dbReference type="PANTHER" id="PTHR31398:SF0">
    <property type="entry name" value="MEIOTIC NUCLEAR DIVISION PROTEIN 1 HOMOLOG"/>
    <property type="match status" value="1"/>
</dbReference>
<keyword evidence="2" id="KW-0472">Membrane</keyword>
<feature type="compositionally biased region" description="Polar residues" evidence="1">
    <location>
        <begin position="681"/>
        <end position="693"/>
    </location>
</feature>
<dbReference type="RefSeq" id="XP_001022898.2">
    <property type="nucleotide sequence ID" value="XM_001022898.2"/>
</dbReference>
<organism evidence="3 4">
    <name type="scientific">Tetrahymena thermophila (strain SB210)</name>
    <dbReference type="NCBI Taxonomy" id="312017"/>
    <lineage>
        <taxon>Eukaryota</taxon>
        <taxon>Sar</taxon>
        <taxon>Alveolata</taxon>
        <taxon>Ciliophora</taxon>
        <taxon>Intramacronucleata</taxon>
        <taxon>Oligohymenophorea</taxon>
        <taxon>Hymenostomatida</taxon>
        <taxon>Tetrahymenina</taxon>
        <taxon>Tetrahymenidae</taxon>
        <taxon>Tetrahymena</taxon>
    </lineage>
</organism>
<evidence type="ECO:0000256" key="1">
    <source>
        <dbReference type="SAM" id="MobiDB-lite"/>
    </source>
</evidence>
<dbReference type="OrthoDB" id="292811at2759"/>
<accession>I7M383</accession>
<dbReference type="EMBL" id="GG662527">
    <property type="protein sequence ID" value="EAS02653.2"/>
    <property type="molecule type" value="Genomic_DNA"/>
</dbReference>
<keyword evidence="2" id="KW-1133">Transmembrane helix</keyword>
<feature type="region of interest" description="Disordered" evidence="1">
    <location>
        <begin position="681"/>
        <end position="702"/>
    </location>
</feature>
<dbReference type="Proteomes" id="UP000009168">
    <property type="component" value="Unassembled WGS sequence"/>
</dbReference>
<keyword evidence="4" id="KW-1185">Reference proteome</keyword>
<dbReference type="AlphaFoldDB" id="I7M383"/>